<protein>
    <recommendedName>
        <fullName evidence="9">protein adenylyltransferase</fullName>
        <ecNumber evidence="9">2.7.7.108</ecNumber>
    </recommendedName>
</protein>
<evidence type="ECO:0000259" key="13">
    <source>
        <dbReference type="Pfam" id="PF01909"/>
    </source>
</evidence>
<comment type="catalytic activity">
    <reaction evidence="11">
        <text>O-(5'-adenylyl)-L-tyrosyl-[protein] + ATP = O-[5'-(adenylyl-(5'-&gt;3')-adenylyl)]-L-tyrosyl-[protein] + diphosphate</text>
        <dbReference type="Rhea" id="RHEA:66528"/>
        <dbReference type="Rhea" id="RHEA-COMP:13846"/>
        <dbReference type="Rhea" id="RHEA-COMP:17046"/>
        <dbReference type="ChEBI" id="CHEBI:30616"/>
        <dbReference type="ChEBI" id="CHEBI:33019"/>
        <dbReference type="ChEBI" id="CHEBI:83624"/>
        <dbReference type="ChEBI" id="CHEBI:167160"/>
    </reaction>
</comment>
<dbReference type="EMBL" id="CM001555">
    <property type="protein sequence ID" value="EJG06697.1"/>
    <property type="molecule type" value="Genomic_DNA"/>
</dbReference>
<evidence type="ECO:0000256" key="6">
    <source>
        <dbReference type="ARBA" id="ARBA00022741"/>
    </source>
</evidence>
<sequence>MDSATVQCGGECARIVGILRANREHLEKTYHIRSIGLFGSCQWGEEHEGSDADILVEFSEVPGFFDFLRLEGHLTEIQGRKVDLVEKSALKPRIARRIGKEIVSI</sequence>
<keyword evidence="15" id="KW-1185">Reference proteome</keyword>
<dbReference type="GO" id="GO:0046872">
    <property type="term" value="F:metal ion binding"/>
    <property type="evidence" value="ECO:0007669"/>
    <property type="project" value="UniProtKB-KW"/>
</dbReference>
<dbReference type="Proteomes" id="UP000005095">
    <property type="component" value="Chromosome"/>
</dbReference>
<dbReference type="Pfam" id="PF01909">
    <property type="entry name" value="NTP_transf_2"/>
    <property type="match status" value="1"/>
</dbReference>
<evidence type="ECO:0000256" key="9">
    <source>
        <dbReference type="ARBA" id="ARBA00034531"/>
    </source>
</evidence>
<evidence type="ECO:0000256" key="2">
    <source>
        <dbReference type="ARBA" id="ARBA00022649"/>
    </source>
</evidence>
<keyword evidence="3" id="KW-0808">Transferase</keyword>
<evidence type="ECO:0000256" key="5">
    <source>
        <dbReference type="ARBA" id="ARBA00022723"/>
    </source>
</evidence>
<evidence type="ECO:0000256" key="1">
    <source>
        <dbReference type="ARBA" id="ARBA00001946"/>
    </source>
</evidence>
<comment type="catalytic activity">
    <reaction evidence="12">
        <text>L-tyrosyl-[protein] + ATP = O-(5'-adenylyl)-L-tyrosyl-[protein] + diphosphate</text>
        <dbReference type="Rhea" id="RHEA:54288"/>
        <dbReference type="Rhea" id="RHEA-COMP:10136"/>
        <dbReference type="Rhea" id="RHEA-COMP:13846"/>
        <dbReference type="ChEBI" id="CHEBI:30616"/>
        <dbReference type="ChEBI" id="CHEBI:33019"/>
        <dbReference type="ChEBI" id="CHEBI:46858"/>
        <dbReference type="ChEBI" id="CHEBI:83624"/>
        <dbReference type="EC" id="2.7.7.108"/>
    </reaction>
</comment>
<keyword evidence="4" id="KW-0548">Nucleotidyltransferase</keyword>
<dbReference type="GO" id="GO:0016779">
    <property type="term" value="F:nucleotidyltransferase activity"/>
    <property type="evidence" value="ECO:0007669"/>
    <property type="project" value="UniProtKB-KW"/>
</dbReference>
<evidence type="ECO:0000256" key="3">
    <source>
        <dbReference type="ARBA" id="ARBA00022679"/>
    </source>
</evidence>
<evidence type="ECO:0000256" key="11">
    <source>
        <dbReference type="ARBA" id="ARBA00047518"/>
    </source>
</evidence>
<name>J1L110_9EURY</name>
<keyword evidence="2" id="KW-1277">Toxin-antitoxin system</keyword>
<gene>
    <name evidence="14" type="ORF">Metli_0733</name>
</gene>
<accession>J1L110</accession>
<dbReference type="InterPro" id="IPR043519">
    <property type="entry name" value="NT_sf"/>
</dbReference>
<keyword evidence="5" id="KW-0479">Metal-binding</keyword>
<dbReference type="OrthoDB" id="9287at2157"/>
<evidence type="ECO:0000313" key="14">
    <source>
        <dbReference type="EMBL" id="EJG06697.1"/>
    </source>
</evidence>
<reference evidence="14 15" key="1">
    <citation type="submission" date="2011-08" db="EMBL/GenBank/DDBJ databases">
        <title>The complete genome of Methanofollis liminatans DSM 4140.</title>
        <authorList>
            <consortium name="US DOE Joint Genome Institute (JGI-PGF)"/>
            <person name="Lucas S."/>
            <person name="Han J."/>
            <person name="Lapidus A."/>
            <person name="Bruce D."/>
            <person name="Goodwin L."/>
            <person name="Pitluck S."/>
            <person name="Peters L."/>
            <person name="Kyrpides N."/>
            <person name="Mavromatis K."/>
            <person name="Ivanova N."/>
            <person name="Mikhailova N."/>
            <person name="Lu M."/>
            <person name="Detter J.C."/>
            <person name="Tapia R."/>
            <person name="Han C."/>
            <person name="Land M."/>
            <person name="Hauser L."/>
            <person name="Markowitz V."/>
            <person name="Cheng J.-F."/>
            <person name="Hugenholtz P."/>
            <person name="Woyke T."/>
            <person name="Wu D."/>
            <person name="Spring S."/>
            <person name="Schuler E."/>
            <person name="Brambilla E."/>
            <person name="Klenk H.-P."/>
            <person name="Eisen J.A."/>
        </authorList>
    </citation>
    <scope>NUCLEOTIDE SEQUENCE [LARGE SCALE GENOMIC DNA]</scope>
    <source>
        <strain evidence="14 15">DSM 4140</strain>
    </source>
</reference>
<dbReference type="PANTHER" id="PTHR33571:SF19">
    <property type="entry name" value="PROTEIN ADENYLYLTRANSFERASE MJ0128-RELATED"/>
    <property type="match status" value="1"/>
</dbReference>
<comment type="cofactor">
    <cofactor evidence="1">
        <name>Mg(2+)</name>
        <dbReference type="ChEBI" id="CHEBI:18420"/>
    </cofactor>
</comment>
<keyword evidence="6" id="KW-0547">Nucleotide-binding</keyword>
<evidence type="ECO:0000256" key="10">
    <source>
        <dbReference type="ARBA" id="ARBA00038276"/>
    </source>
</evidence>
<keyword evidence="7" id="KW-0067">ATP-binding</keyword>
<dbReference type="InterPro" id="IPR002934">
    <property type="entry name" value="Polymerase_NTP_transf_dom"/>
</dbReference>
<dbReference type="PANTHER" id="PTHR33571">
    <property type="entry name" value="SSL8005 PROTEIN"/>
    <property type="match status" value="1"/>
</dbReference>
<organism evidence="14 15">
    <name type="scientific">Methanofollis liminatans DSM 4140</name>
    <dbReference type="NCBI Taxonomy" id="28892"/>
    <lineage>
        <taxon>Archaea</taxon>
        <taxon>Methanobacteriati</taxon>
        <taxon>Methanobacteriota</taxon>
        <taxon>Stenosarchaea group</taxon>
        <taxon>Methanomicrobia</taxon>
        <taxon>Methanomicrobiales</taxon>
        <taxon>Methanomicrobiaceae</taxon>
        <taxon>Methanofollis</taxon>
    </lineage>
</organism>
<dbReference type="AlphaFoldDB" id="J1L110"/>
<evidence type="ECO:0000256" key="4">
    <source>
        <dbReference type="ARBA" id="ARBA00022695"/>
    </source>
</evidence>
<dbReference type="STRING" id="28892.Metli_0733"/>
<dbReference type="Gene3D" id="3.30.460.10">
    <property type="entry name" value="Beta Polymerase, domain 2"/>
    <property type="match status" value="1"/>
</dbReference>
<dbReference type="InterPro" id="IPR052038">
    <property type="entry name" value="Type-VII_TA_antitoxin"/>
</dbReference>
<keyword evidence="8" id="KW-0460">Magnesium</keyword>
<dbReference type="GO" id="GO:0005524">
    <property type="term" value="F:ATP binding"/>
    <property type="evidence" value="ECO:0007669"/>
    <property type="project" value="UniProtKB-KW"/>
</dbReference>
<dbReference type="CDD" id="cd05403">
    <property type="entry name" value="NT_KNTase_like"/>
    <property type="match status" value="1"/>
</dbReference>
<evidence type="ECO:0000256" key="7">
    <source>
        <dbReference type="ARBA" id="ARBA00022840"/>
    </source>
</evidence>
<comment type="similarity">
    <text evidence="10">Belongs to the MntA antitoxin family.</text>
</comment>
<feature type="domain" description="Polymerase nucleotidyl transferase" evidence="13">
    <location>
        <begin position="26"/>
        <end position="101"/>
    </location>
</feature>
<evidence type="ECO:0000256" key="12">
    <source>
        <dbReference type="ARBA" id="ARBA00048696"/>
    </source>
</evidence>
<dbReference type="RefSeq" id="WP_004038118.1">
    <property type="nucleotide sequence ID" value="NZ_CM001555.1"/>
</dbReference>
<evidence type="ECO:0000256" key="8">
    <source>
        <dbReference type="ARBA" id="ARBA00022842"/>
    </source>
</evidence>
<dbReference type="HOGENOM" id="CLU_130257_10_0_2"/>
<dbReference type="SUPFAM" id="SSF81301">
    <property type="entry name" value="Nucleotidyltransferase"/>
    <property type="match status" value="1"/>
</dbReference>
<proteinExistence type="inferred from homology"/>
<evidence type="ECO:0000313" key="15">
    <source>
        <dbReference type="Proteomes" id="UP000005095"/>
    </source>
</evidence>
<dbReference type="EC" id="2.7.7.108" evidence="9"/>